<keyword evidence="1" id="KW-0812">Transmembrane</keyword>
<evidence type="ECO:0000256" key="1">
    <source>
        <dbReference type="SAM" id="Phobius"/>
    </source>
</evidence>
<gene>
    <name evidence="2" type="ORF">J2Z79_002670</name>
</gene>
<dbReference type="Proteomes" id="UP001519289">
    <property type="component" value="Unassembled WGS sequence"/>
</dbReference>
<dbReference type="EMBL" id="JAGGLG010000025">
    <property type="protein sequence ID" value="MBP2019243.1"/>
    <property type="molecule type" value="Genomic_DNA"/>
</dbReference>
<reference evidence="2 3" key="1">
    <citation type="submission" date="2021-03" db="EMBL/GenBank/DDBJ databases">
        <title>Genomic Encyclopedia of Type Strains, Phase IV (KMG-IV): sequencing the most valuable type-strain genomes for metagenomic binning, comparative biology and taxonomic classification.</title>
        <authorList>
            <person name="Goeker M."/>
        </authorList>
    </citation>
    <scope>NUCLEOTIDE SEQUENCE [LARGE SCALE GENOMIC DNA]</scope>
    <source>
        <strain evidence="2 3">DSM 27138</strain>
    </source>
</reference>
<keyword evidence="3" id="KW-1185">Reference proteome</keyword>
<organism evidence="2 3">
    <name type="scientific">Symbiobacterium terraclitae</name>
    <dbReference type="NCBI Taxonomy" id="557451"/>
    <lineage>
        <taxon>Bacteria</taxon>
        <taxon>Bacillati</taxon>
        <taxon>Bacillota</taxon>
        <taxon>Clostridia</taxon>
        <taxon>Eubacteriales</taxon>
        <taxon>Symbiobacteriaceae</taxon>
        <taxon>Symbiobacterium</taxon>
    </lineage>
</organism>
<keyword evidence="1" id="KW-1133">Transmembrane helix</keyword>
<name>A0ABS4JUM8_9FIRM</name>
<evidence type="ECO:0000313" key="3">
    <source>
        <dbReference type="Proteomes" id="UP001519289"/>
    </source>
</evidence>
<evidence type="ECO:0000313" key="2">
    <source>
        <dbReference type="EMBL" id="MBP2019243.1"/>
    </source>
</evidence>
<proteinExistence type="predicted"/>
<dbReference type="RefSeq" id="WP_209467361.1">
    <property type="nucleotide sequence ID" value="NZ_JAGGLG010000025.1"/>
</dbReference>
<protein>
    <submittedName>
        <fullName evidence="2">Uncharacterized protein</fullName>
    </submittedName>
</protein>
<comment type="caution">
    <text evidence="2">The sequence shown here is derived from an EMBL/GenBank/DDBJ whole genome shotgun (WGS) entry which is preliminary data.</text>
</comment>
<accession>A0ABS4JUM8</accession>
<keyword evidence="1" id="KW-0472">Membrane</keyword>
<feature type="transmembrane region" description="Helical" evidence="1">
    <location>
        <begin position="25"/>
        <end position="49"/>
    </location>
</feature>
<sequence length="50" mass="5585">MAKDDIQLDESGRPVEHDGRRLPGWVYGVLIALLVIILLGVESILNWLLS</sequence>